<dbReference type="EMBL" id="JXJN01012385">
    <property type="status" value="NOT_ANNOTATED_CDS"/>
    <property type="molecule type" value="Genomic_DNA"/>
</dbReference>
<dbReference type="EMBL" id="JXJN01012386">
    <property type="status" value="NOT_ANNOTATED_CDS"/>
    <property type="molecule type" value="Genomic_DNA"/>
</dbReference>
<accession>A0A1B0BDB9</accession>
<organism evidence="1 2">
    <name type="scientific">Glossina palpalis gambiensis</name>
    <dbReference type="NCBI Taxonomy" id="67801"/>
    <lineage>
        <taxon>Eukaryota</taxon>
        <taxon>Metazoa</taxon>
        <taxon>Ecdysozoa</taxon>
        <taxon>Arthropoda</taxon>
        <taxon>Hexapoda</taxon>
        <taxon>Insecta</taxon>
        <taxon>Pterygota</taxon>
        <taxon>Neoptera</taxon>
        <taxon>Endopterygota</taxon>
        <taxon>Diptera</taxon>
        <taxon>Brachycera</taxon>
        <taxon>Muscomorpha</taxon>
        <taxon>Hippoboscoidea</taxon>
        <taxon>Glossinidae</taxon>
        <taxon>Glossina</taxon>
    </lineage>
</organism>
<evidence type="ECO:0000313" key="2">
    <source>
        <dbReference type="Proteomes" id="UP000092460"/>
    </source>
</evidence>
<dbReference type="AlphaFoldDB" id="A0A1B0BDB9"/>
<proteinExistence type="predicted"/>
<protein>
    <submittedName>
        <fullName evidence="1">Uncharacterized protein</fullName>
    </submittedName>
</protein>
<dbReference type="Proteomes" id="UP000092460">
    <property type="component" value="Unassembled WGS sequence"/>
</dbReference>
<sequence>MPPRLCRLVTVTPGLTQFALTPFAANSKATQRISPTARCGVHLLTAVHCSATFCKFSILRPFKASIAPNFANFTAAAAPIPELAPLSILT</sequence>
<evidence type="ECO:0000313" key="1">
    <source>
        <dbReference type="EnsemblMetazoa" id="GPPI026428-PA"/>
    </source>
</evidence>
<dbReference type="EnsemblMetazoa" id="GPPI026428-RA">
    <property type="protein sequence ID" value="GPPI026428-PA"/>
    <property type="gene ID" value="GPPI026428"/>
</dbReference>
<keyword evidence="2" id="KW-1185">Reference proteome</keyword>
<dbReference type="VEuPathDB" id="VectorBase:GPPI026428"/>
<name>A0A1B0BDB9_9MUSC</name>
<reference evidence="2" key="1">
    <citation type="submission" date="2015-01" db="EMBL/GenBank/DDBJ databases">
        <authorList>
            <person name="Aksoy S."/>
            <person name="Warren W."/>
            <person name="Wilson R.K."/>
        </authorList>
    </citation>
    <scope>NUCLEOTIDE SEQUENCE [LARGE SCALE GENOMIC DNA]</scope>
    <source>
        <strain evidence="2">IAEA</strain>
    </source>
</reference>
<reference evidence="1" key="2">
    <citation type="submission" date="2020-05" db="UniProtKB">
        <authorList>
            <consortium name="EnsemblMetazoa"/>
        </authorList>
    </citation>
    <scope>IDENTIFICATION</scope>
    <source>
        <strain evidence="1">IAEA</strain>
    </source>
</reference>